<accession>A0ABP7EAN7</accession>
<comment type="caution">
    <text evidence="1">The sequence shown here is derived from an EMBL/GenBank/DDBJ whole genome shotgun (WGS) entry which is preliminary data.</text>
</comment>
<keyword evidence="2" id="KW-1185">Reference proteome</keyword>
<protein>
    <submittedName>
        <fullName evidence="1">Uncharacterized protein</fullName>
    </submittedName>
</protein>
<organism evidence="1 2">
    <name type="scientific">Terrabacter ginsenosidimutans</name>
    <dbReference type="NCBI Taxonomy" id="490575"/>
    <lineage>
        <taxon>Bacteria</taxon>
        <taxon>Bacillati</taxon>
        <taxon>Actinomycetota</taxon>
        <taxon>Actinomycetes</taxon>
        <taxon>Micrococcales</taxon>
        <taxon>Intrasporangiaceae</taxon>
        <taxon>Terrabacter</taxon>
    </lineage>
</organism>
<dbReference type="EMBL" id="BAABDC010000007">
    <property type="protein sequence ID" value="GAA3716217.1"/>
    <property type="molecule type" value="Genomic_DNA"/>
</dbReference>
<evidence type="ECO:0000313" key="1">
    <source>
        <dbReference type="EMBL" id="GAA3716217.1"/>
    </source>
</evidence>
<reference evidence="2" key="1">
    <citation type="journal article" date="2019" name="Int. J. Syst. Evol. Microbiol.">
        <title>The Global Catalogue of Microorganisms (GCM) 10K type strain sequencing project: providing services to taxonomists for standard genome sequencing and annotation.</title>
        <authorList>
            <consortium name="The Broad Institute Genomics Platform"/>
            <consortium name="The Broad Institute Genome Sequencing Center for Infectious Disease"/>
            <person name="Wu L."/>
            <person name="Ma J."/>
        </authorList>
    </citation>
    <scope>NUCLEOTIDE SEQUENCE [LARGE SCALE GENOMIC DNA]</scope>
    <source>
        <strain evidence="2">JCM 17125</strain>
    </source>
</reference>
<name>A0ABP7EAN7_9MICO</name>
<proteinExistence type="predicted"/>
<gene>
    <name evidence="1" type="ORF">GCM10022399_36080</name>
</gene>
<dbReference type="RefSeq" id="WP_344949865.1">
    <property type="nucleotide sequence ID" value="NZ_BAABDC010000007.1"/>
</dbReference>
<dbReference type="Proteomes" id="UP001501468">
    <property type="component" value="Unassembled WGS sequence"/>
</dbReference>
<evidence type="ECO:0000313" key="2">
    <source>
        <dbReference type="Proteomes" id="UP001501468"/>
    </source>
</evidence>
<sequence length="100" mass="10609">MRYAVDTAALREDVTSITEVLARVRTIAIADELQPIAAALPGSRSAAGLRQVSAVWAARLAATRWELQELGQCLTVAADTYDAVEQAARQSVRPASGGSR</sequence>